<dbReference type="InterPro" id="IPR017937">
    <property type="entry name" value="Thioredoxin_CS"/>
</dbReference>
<reference evidence="12 13" key="1">
    <citation type="submission" date="2023-09" db="EMBL/GenBank/DDBJ databases">
        <authorList>
            <person name="Rey-Velasco X."/>
        </authorList>
    </citation>
    <scope>NUCLEOTIDE SEQUENCE [LARGE SCALE GENOMIC DNA]</scope>
    <source>
        <strain evidence="12 13">F394</strain>
    </source>
</reference>
<keyword evidence="6" id="KW-0560">Oxidoreductase</keyword>
<keyword evidence="9" id="KW-0676">Redox-active center</keyword>
<dbReference type="CDD" id="cd02972">
    <property type="entry name" value="DsbA_family"/>
    <property type="match status" value="1"/>
</dbReference>
<dbReference type="PROSITE" id="PS00194">
    <property type="entry name" value="THIOREDOXIN_1"/>
    <property type="match status" value="1"/>
</dbReference>
<dbReference type="InterPro" id="IPR013766">
    <property type="entry name" value="Thioredoxin_domain"/>
</dbReference>
<evidence type="ECO:0000259" key="11">
    <source>
        <dbReference type="PROSITE" id="PS51352"/>
    </source>
</evidence>
<dbReference type="Gene3D" id="1.20.1440.130">
    <property type="entry name" value="VKOR domain"/>
    <property type="match status" value="1"/>
</dbReference>
<dbReference type="Gene3D" id="3.40.30.10">
    <property type="entry name" value="Glutaredoxin"/>
    <property type="match status" value="1"/>
</dbReference>
<evidence type="ECO:0000256" key="3">
    <source>
        <dbReference type="ARBA" id="ARBA00022692"/>
    </source>
</evidence>
<dbReference type="Proteomes" id="UP001267426">
    <property type="component" value="Unassembled WGS sequence"/>
</dbReference>
<keyword evidence="7 10" id="KW-0472">Membrane</keyword>
<dbReference type="Pfam" id="PF07884">
    <property type="entry name" value="VKOR"/>
    <property type="match status" value="1"/>
</dbReference>
<evidence type="ECO:0000256" key="1">
    <source>
        <dbReference type="ARBA" id="ARBA00004141"/>
    </source>
</evidence>
<name>A0ABU3BN43_9BACT</name>
<comment type="subcellular location">
    <subcellularLocation>
        <location evidence="1">Membrane</location>
        <topology evidence="1">Multi-pass membrane protein</topology>
    </subcellularLocation>
</comment>
<keyword evidence="4" id="KW-0874">Quinone</keyword>
<evidence type="ECO:0000256" key="9">
    <source>
        <dbReference type="ARBA" id="ARBA00023284"/>
    </source>
</evidence>
<dbReference type="PROSITE" id="PS51352">
    <property type="entry name" value="THIOREDOXIN_2"/>
    <property type="match status" value="1"/>
</dbReference>
<feature type="domain" description="Thioredoxin" evidence="11">
    <location>
        <begin position="212"/>
        <end position="370"/>
    </location>
</feature>
<feature type="transmembrane region" description="Helical" evidence="10">
    <location>
        <begin position="182"/>
        <end position="204"/>
    </location>
</feature>
<evidence type="ECO:0000256" key="10">
    <source>
        <dbReference type="SAM" id="Phobius"/>
    </source>
</evidence>
<dbReference type="EMBL" id="JAVRHT010000004">
    <property type="protein sequence ID" value="MDT0630722.1"/>
    <property type="molecule type" value="Genomic_DNA"/>
</dbReference>
<gene>
    <name evidence="12" type="ORF">RM540_03090</name>
</gene>
<feature type="transmembrane region" description="Helical" evidence="10">
    <location>
        <begin position="132"/>
        <end position="155"/>
    </location>
</feature>
<sequence length="438" mass="45324">MPLPAQTSTLRRVIVAVALLGVLVVAHLGLQKANGFVRGCTGFEDVAYSVSALGAAPSGAGSGCATVTEGEYASFAGVSNITWGLLFYVLVVGLRLAYAATGSDRLRLASAGVVGVGLLYTAYLVYLQAAVIGSFCVLCMTSAALVLTLFVLHFVEQRRLRAVPAEGAAPPRRALAGGSPSLQPYIPILGVFALLLAADVVLAGRVQASIPTPTAAPAPNIAAVAAQNRAAAPPPDTGGACSYDPQFAPLTDLSTFTSSPYKGSPDAPVTVVEVFDPNCPHCKALAESMEPVVAEHGDEATFYYVAYPLRQSSLAQTIALKVAAREGRFFELLDEMFARQDATWGMSVPEIVASVNAAGMDGAAFQALLNDEARVQPILAQIEVEAKAVQAAFTAPDGGLSVPKLAINGRVVQSDYASYSPRCLGEFITEAAAGTAAE</sequence>
<dbReference type="InterPro" id="IPR012932">
    <property type="entry name" value="VKOR"/>
</dbReference>
<evidence type="ECO:0000313" key="13">
    <source>
        <dbReference type="Proteomes" id="UP001267426"/>
    </source>
</evidence>
<evidence type="ECO:0000256" key="8">
    <source>
        <dbReference type="ARBA" id="ARBA00023157"/>
    </source>
</evidence>
<organism evidence="12 13">
    <name type="scientific">Rubrivirga litoralis</name>
    <dbReference type="NCBI Taxonomy" id="3075598"/>
    <lineage>
        <taxon>Bacteria</taxon>
        <taxon>Pseudomonadati</taxon>
        <taxon>Rhodothermota</taxon>
        <taxon>Rhodothermia</taxon>
        <taxon>Rhodothermales</taxon>
        <taxon>Rubricoccaceae</taxon>
        <taxon>Rubrivirga</taxon>
    </lineage>
</organism>
<dbReference type="InterPro" id="IPR036249">
    <property type="entry name" value="Thioredoxin-like_sf"/>
</dbReference>
<protein>
    <submittedName>
        <fullName evidence="12">Vitamin K epoxide reductase family protein</fullName>
    </submittedName>
</protein>
<evidence type="ECO:0000256" key="7">
    <source>
        <dbReference type="ARBA" id="ARBA00023136"/>
    </source>
</evidence>
<feature type="transmembrane region" description="Helical" evidence="10">
    <location>
        <begin position="81"/>
        <end position="101"/>
    </location>
</feature>
<dbReference type="SMART" id="SM00756">
    <property type="entry name" value="VKc"/>
    <property type="match status" value="1"/>
</dbReference>
<feature type="transmembrane region" description="Helical" evidence="10">
    <location>
        <begin position="108"/>
        <end position="126"/>
    </location>
</feature>
<dbReference type="InterPro" id="IPR044698">
    <property type="entry name" value="VKOR/LTO1"/>
</dbReference>
<keyword evidence="3 10" id="KW-0812">Transmembrane</keyword>
<dbReference type="CDD" id="cd12916">
    <property type="entry name" value="VKOR_1"/>
    <property type="match status" value="1"/>
</dbReference>
<comment type="similarity">
    <text evidence="2">Belongs to the VKOR family.</text>
</comment>
<dbReference type="InterPro" id="IPR038354">
    <property type="entry name" value="VKOR_sf"/>
</dbReference>
<keyword evidence="13" id="KW-1185">Reference proteome</keyword>
<evidence type="ECO:0000313" key="12">
    <source>
        <dbReference type="EMBL" id="MDT0630722.1"/>
    </source>
</evidence>
<feature type="transmembrane region" description="Helical" evidence="10">
    <location>
        <begin position="12"/>
        <end position="30"/>
    </location>
</feature>
<keyword evidence="5 10" id="KW-1133">Transmembrane helix</keyword>
<dbReference type="Pfam" id="PF13462">
    <property type="entry name" value="Thioredoxin_4"/>
    <property type="match status" value="1"/>
</dbReference>
<keyword evidence="8" id="KW-1015">Disulfide bond</keyword>
<accession>A0ABU3BN43</accession>
<evidence type="ECO:0000256" key="2">
    <source>
        <dbReference type="ARBA" id="ARBA00006214"/>
    </source>
</evidence>
<dbReference type="InterPro" id="IPR012336">
    <property type="entry name" value="Thioredoxin-like_fold"/>
</dbReference>
<proteinExistence type="inferred from homology"/>
<comment type="caution">
    <text evidence="12">The sequence shown here is derived from an EMBL/GenBank/DDBJ whole genome shotgun (WGS) entry which is preliminary data.</text>
</comment>
<evidence type="ECO:0000256" key="4">
    <source>
        <dbReference type="ARBA" id="ARBA00022719"/>
    </source>
</evidence>
<dbReference type="SUPFAM" id="SSF52833">
    <property type="entry name" value="Thioredoxin-like"/>
    <property type="match status" value="1"/>
</dbReference>
<dbReference type="RefSeq" id="WP_311662029.1">
    <property type="nucleotide sequence ID" value="NZ_JAVRHT010000004.1"/>
</dbReference>
<evidence type="ECO:0000256" key="6">
    <source>
        <dbReference type="ARBA" id="ARBA00023002"/>
    </source>
</evidence>
<evidence type="ECO:0000256" key="5">
    <source>
        <dbReference type="ARBA" id="ARBA00022989"/>
    </source>
</evidence>